<dbReference type="InterPro" id="IPR005055">
    <property type="entry name" value="A10/PebIII"/>
</dbReference>
<dbReference type="SUPFAM" id="SSF100910">
    <property type="entry name" value="Chemosensory protein Csp2"/>
    <property type="match status" value="1"/>
</dbReference>
<reference evidence="2" key="1">
    <citation type="journal article" date="2019" name="Sci. Rep.">
        <title>Antennal transcriptome analyses and olfactory protein identification in an important wood-boring moth pest, Streltzoviella insularis (Lepidoptera: Cossidae).</title>
        <authorList>
            <person name="Yang Y"/>
            <person name="Li W"/>
            <person name="Tao J Zong.S."/>
        </authorList>
    </citation>
    <scope>NUCLEOTIDE SEQUENCE</scope>
    <source>
        <tissue evidence="2">Antennae</tissue>
    </source>
</reference>
<dbReference type="PANTHER" id="PTHR11257">
    <property type="entry name" value="CHEMOSENSORY PROTEIN-RELATED"/>
    <property type="match status" value="1"/>
</dbReference>
<dbReference type="Pfam" id="PF03392">
    <property type="entry name" value="OS-D"/>
    <property type="match status" value="1"/>
</dbReference>
<name>A0A7D5UMK7_9NEOP</name>
<dbReference type="PANTHER" id="PTHR11257:SF13">
    <property type="entry name" value="GEO07322P1"/>
    <property type="match status" value="1"/>
</dbReference>
<keyword evidence="1" id="KW-1133">Transmembrane helix</keyword>
<dbReference type="AlphaFoldDB" id="A0A7D5UMK7"/>
<proteinExistence type="evidence at transcript level"/>
<keyword evidence="1" id="KW-0472">Membrane</keyword>
<reference evidence="2" key="2">
    <citation type="submission" date="2020-04" db="EMBL/GenBank/DDBJ databases">
        <authorList>
            <person name="Yang Y."/>
        </authorList>
    </citation>
    <scope>NUCLEOTIDE SEQUENCE</scope>
    <source>
        <tissue evidence="2">Antennae</tissue>
    </source>
</reference>
<dbReference type="Gene3D" id="1.10.2080.10">
    <property type="entry name" value="Insect odorant-binding protein A10/Ejaculatory bulb-specific protein 3"/>
    <property type="match status" value="1"/>
</dbReference>
<organism evidence="2">
    <name type="scientific">Streltzoviella insularis</name>
    <dbReference type="NCBI Taxonomy" id="1206366"/>
    <lineage>
        <taxon>Eukaryota</taxon>
        <taxon>Metazoa</taxon>
        <taxon>Ecdysozoa</taxon>
        <taxon>Arthropoda</taxon>
        <taxon>Hexapoda</taxon>
        <taxon>Insecta</taxon>
        <taxon>Pterygota</taxon>
        <taxon>Neoptera</taxon>
        <taxon>Endopterygota</taxon>
        <taxon>Lepidoptera</taxon>
        <taxon>Glossata</taxon>
        <taxon>Ditrysia</taxon>
        <taxon>Cossoidea</taxon>
        <taxon>Cossidae</taxon>
        <taxon>Cossinae</taxon>
        <taxon>Streltzoviella</taxon>
    </lineage>
</organism>
<evidence type="ECO:0000256" key="1">
    <source>
        <dbReference type="SAM" id="Phobius"/>
    </source>
</evidence>
<protein>
    <submittedName>
        <fullName evidence="2">Chemosensory protein 1</fullName>
    </submittedName>
</protein>
<dbReference type="InterPro" id="IPR036682">
    <property type="entry name" value="OS_D_A10/PebIII_sf"/>
</dbReference>
<feature type="transmembrane region" description="Helical" evidence="1">
    <location>
        <begin position="20"/>
        <end position="38"/>
    </location>
</feature>
<sequence>MDTEAIIIHYFTTIAETSIIRMRSLIVICLLALVGITLSNPIETYTDRFDNIDLDEILDNKRLLIPYIKCMLDQGKCSPDGKEIKKNVVEALEHDCHKCTPTQKKGTKKIIRHLINKENNYWIELSHKYDPDRHFVGRYENELTEH</sequence>
<dbReference type="EMBL" id="MT386748">
    <property type="protein sequence ID" value="QLI62032.1"/>
    <property type="molecule type" value="mRNA"/>
</dbReference>
<accession>A0A7D5UMK7</accession>
<keyword evidence="1" id="KW-0812">Transmembrane</keyword>
<evidence type="ECO:0000313" key="2">
    <source>
        <dbReference type="EMBL" id="QLI62032.1"/>
    </source>
</evidence>